<reference evidence="3" key="1">
    <citation type="submission" date="2016-10" db="EMBL/GenBank/DDBJ databases">
        <title>Sequence of Gallionella enrichment culture.</title>
        <authorList>
            <person name="Poehlein A."/>
            <person name="Muehling M."/>
            <person name="Daniel R."/>
        </authorList>
    </citation>
    <scope>NUCLEOTIDE SEQUENCE</scope>
</reference>
<name>A0A1J5RIX4_9ZZZZ</name>
<feature type="region of interest" description="Disordered" evidence="2">
    <location>
        <begin position="252"/>
        <end position="280"/>
    </location>
</feature>
<evidence type="ECO:0000256" key="1">
    <source>
        <dbReference type="SAM" id="Coils"/>
    </source>
</evidence>
<keyword evidence="1" id="KW-0175">Coiled coil</keyword>
<dbReference type="PANTHER" id="PTHR37313">
    <property type="entry name" value="UPF0749 PROTEIN RV1825"/>
    <property type="match status" value="1"/>
</dbReference>
<sequence length="280" mass="28955">MTRHPRRRRLTTGSVAVGIVLALAGVLFAANARLAQGQESRTPQNLTDLAVAASDRLAKLTTQVDSLRADVEQLTTAQAPAGADANGAQTSLVEIASGRVAVSGPGLTVQLTDAPADALRQAGVRPDDLLVHQQDLQVVINALWAGGAEAMSLQGQRVISTTAFRCVGNVLSLHGRLYSPPYVIRAIGDPKKLRASLYASPQIQVYLQYVDAVGLGWSVNSSTTLTLPAYEGTTELQYASVPAGIDVLATTADSPTSGTSATPATPSSASTTSEGSPSVP</sequence>
<dbReference type="PROSITE" id="PS51318">
    <property type="entry name" value="TAT"/>
    <property type="match status" value="1"/>
</dbReference>
<protein>
    <recommendedName>
        <fullName evidence="4">DUF881 domain-containing protein</fullName>
    </recommendedName>
</protein>
<dbReference type="InterPro" id="IPR010273">
    <property type="entry name" value="DUF881"/>
</dbReference>
<dbReference type="PANTHER" id="PTHR37313:SF4">
    <property type="entry name" value="CONSERVED MEMBRANE PROTEIN-RELATED"/>
    <property type="match status" value="1"/>
</dbReference>
<dbReference type="EMBL" id="MLJW01000242">
    <property type="protein sequence ID" value="OIQ92052.1"/>
    <property type="molecule type" value="Genomic_DNA"/>
</dbReference>
<proteinExistence type="predicted"/>
<dbReference type="Pfam" id="PF05949">
    <property type="entry name" value="DUF881"/>
    <property type="match status" value="1"/>
</dbReference>
<dbReference type="InterPro" id="IPR006311">
    <property type="entry name" value="TAT_signal"/>
</dbReference>
<comment type="caution">
    <text evidence="3">The sequence shown here is derived from an EMBL/GenBank/DDBJ whole genome shotgun (WGS) entry which is preliminary data.</text>
</comment>
<organism evidence="3">
    <name type="scientific">mine drainage metagenome</name>
    <dbReference type="NCBI Taxonomy" id="410659"/>
    <lineage>
        <taxon>unclassified sequences</taxon>
        <taxon>metagenomes</taxon>
        <taxon>ecological metagenomes</taxon>
    </lineage>
</organism>
<dbReference type="Gene3D" id="3.30.70.1880">
    <property type="entry name" value="Protein of unknown function DUF881"/>
    <property type="match status" value="1"/>
</dbReference>
<evidence type="ECO:0000256" key="2">
    <source>
        <dbReference type="SAM" id="MobiDB-lite"/>
    </source>
</evidence>
<dbReference type="AlphaFoldDB" id="A0A1J5RIX4"/>
<evidence type="ECO:0000313" key="3">
    <source>
        <dbReference type="EMBL" id="OIQ92052.1"/>
    </source>
</evidence>
<accession>A0A1J5RIX4</accession>
<evidence type="ECO:0008006" key="4">
    <source>
        <dbReference type="Google" id="ProtNLM"/>
    </source>
</evidence>
<feature type="coiled-coil region" evidence="1">
    <location>
        <begin position="50"/>
        <end position="77"/>
    </location>
</feature>
<gene>
    <name evidence="3" type="ORF">GALL_260460</name>
</gene>
<dbReference type="GO" id="GO:0005886">
    <property type="term" value="C:plasma membrane"/>
    <property type="evidence" value="ECO:0007669"/>
    <property type="project" value="TreeGrafter"/>
</dbReference>